<evidence type="ECO:0000256" key="1">
    <source>
        <dbReference type="ARBA" id="ARBA00023125"/>
    </source>
</evidence>
<organism evidence="4 5">
    <name type="scientific">Lacticaseibacillus manihotivorans DSM 13343 = JCM 12514</name>
    <dbReference type="NCBI Taxonomy" id="1423769"/>
    <lineage>
        <taxon>Bacteria</taxon>
        <taxon>Bacillati</taxon>
        <taxon>Bacillota</taxon>
        <taxon>Bacilli</taxon>
        <taxon>Lactobacillales</taxon>
        <taxon>Lactobacillaceae</taxon>
        <taxon>Lacticaseibacillus</taxon>
    </lineage>
</organism>
<dbReference type="SMART" id="SM00530">
    <property type="entry name" value="HTH_XRE"/>
    <property type="match status" value="1"/>
</dbReference>
<accession>A0A0R1RBV1</accession>
<dbReference type="InterPro" id="IPR010982">
    <property type="entry name" value="Lambda_DNA-bd_dom_sf"/>
</dbReference>
<dbReference type="RefSeq" id="WP_056962214.1">
    <property type="nucleotide sequence ID" value="NZ_AZEU01000007.1"/>
</dbReference>
<keyword evidence="2" id="KW-0472">Membrane</keyword>
<feature type="transmembrane region" description="Helical" evidence="2">
    <location>
        <begin position="107"/>
        <end position="125"/>
    </location>
</feature>
<dbReference type="Gene3D" id="1.10.260.40">
    <property type="entry name" value="lambda repressor-like DNA-binding domains"/>
    <property type="match status" value="1"/>
</dbReference>
<dbReference type="Pfam" id="PF01381">
    <property type="entry name" value="HTH_3"/>
    <property type="match status" value="1"/>
</dbReference>
<reference evidence="4 5" key="1">
    <citation type="journal article" date="2015" name="Genome Announc.">
        <title>Expanding the biotechnology potential of lactobacilli through comparative genomics of 213 strains and associated genera.</title>
        <authorList>
            <person name="Sun Z."/>
            <person name="Harris H.M."/>
            <person name="McCann A."/>
            <person name="Guo C."/>
            <person name="Argimon S."/>
            <person name="Zhang W."/>
            <person name="Yang X."/>
            <person name="Jeffery I.B."/>
            <person name="Cooney J.C."/>
            <person name="Kagawa T.F."/>
            <person name="Liu W."/>
            <person name="Song Y."/>
            <person name="Salvetti E."/>
            <person name="Wrobel A."/>
            <person name="Rasinkangas P."/>
            <person name="Parkhill J."/>
            <person name="Rea M.C."/>
            <person name="O'Sullivan O."/>
            <person name="Ritari J."/>
            <person name="Douillard F.P."/>
            <person name="Paul Ross R."/>
            <person name="Yang R."/>
            <person name="Briner A.E."/>
            <person name="Felis G.E."/>
            <person name="de Vos W.M."/>
            <person name="Barrangou R."/>
            <person name="Klaenhammer T.R."/>
            <person name="Caufield P.W."/>
            <person name="Cui Y."/>
            <person name="Zhang H."/>
            <person name="O'Toole P.W."/>
        </authorList>
    </citation>
    <scope>NUCLEOTIDE SEQUENCE [LARGE SCALE GENOMIC DNA]</scope>
    <source>
        <strain evidence="4 5">DSM 13343</strain>
    </source>
</reference>
<evidence type="ECO:0000313" key="4">
    <source>
        <dbReference type="EMBL" id="KRL53902.1"/>
    </source>
</evidence>
<evidence type="ECO:0000256" key="2">
    <source>
        <dbReference type="SAM" id="Phobius"/>
    </source>
</evidence>
<feature type="transmembrane region" description="Helical" evidence="2">
    <location>
        <begin position="168"/>
        <end position="190"/>
    </location>
</feature>
<dbReference type="PROSITE" id="PS50943">
    <property type="entry name" value="HTH_CROC1"/>
    <property type="match status" value="1"/>
</dbReference>
<dbReference type="SUPFAM" id="SSF47413">
    <property type="entry name" value="lambda repressor-like DNA-binding domains"/>
    <property type="match status" value="1"/>
</dbReference>
<dbReference type="InterPro" id="IPR001387">
    <property type="entry name" value="Cro/C1-type_HTH"/>
</dbReference>
<evidence type="ECO:0000259" key="3">
    <source>
        <dbReference type="PROSITE" id="PS50943"/>
    </source>
</evidence>
<feature type="domain" description="HTH cro/C1-type" evidence="3">
    <location>
        <begin position="7"/>
        <end position="61"/>
    </location>
</feature>
<feature type="transmembrane region" description="Helical" evidence="2">
    <location>
        <begin position="84"/>
        <end position="101"/>
    </location>
</feature>
<name>A0A0R1RBV1_9LACO</name>
<protein>
    <submittedName>
        <fullName evidence="4">Transcriptional regulator</fullName>
    </submittedName>
</protein>
<dbReference type="AlphaFoldDB" id="A0A0R1RBV1"/>
<keyword evidence="1" id="KW-0238">DNA-binding</keyword>
<keyword evidence="2" id="KW-0812">Transmembrane</keyword>
<dbReference type="GO" id="GO:0003677">
    <property type="term" value="F:DNA binding"/>
    <property type="evidence" value="ECO:0007669"/>
    <property type="project" value="UniProtKB-KW"/>
</dbReference>
<sequence length="207" mass="23815">MQIGKQIQIHRQRLGLTQDNLAEKLFVTRQTISNWENDRHYPDIENLLLLSQLFQLSLDELVKGDVVEMKHVVDTRKSNRDAKLMLGLMLAALLAIGPSLFLPRYWALVPTAILWGLAFIPALRLEAFKQKADVHTYQEILAYMRGKDVETLRKQRNKRRDTWAKAKVVLLFAVVSGVIALLVSMLYLLFLNFQVKCNDDNESLIVV</sequence>
<gene>
    <name evidence="4" type="ORF">FD01_GL000043</name>
</gene>
<dbReference type="OrthoDB" id="9805856at2"/>
<dbReference type="CDD" id="cd00093">
    <property type="entry name" value="HTH_XRE"/>
    <property type="match status" value="1"/>
</dbReference>
<dbReference type="PATRIC" id="fig|1423769.4.peg.50"/>
<keyword evidence="2" id="KW-1133">Transmembrane helix</keyword>
<dbReference type="PANTHER" id="PTHR46558:SF15">
    <property type="entry name" value="HELIX-TURN-HELIX DOMAIN PROTEIN"/>
    <property type="match status" value="1"/>
</dbReference>
<dbReference type="Proteomes" id="UP000051790">
    <property type="component" value="Unassembled WGS sequence"/>
</dbReference>
<keyword evidence="5" id="KW-1185">Reference proteome</keyword>
<dbReference type="EMBL" id="AZEU01000007">
    <property type="protein sequence ID" value="KRL53902.1"/>
    <property type="molecule type" value="Genomic_DNA"/>
</dbReference>
<dbReference type="PANTHER" id="PTHR46558">
    <property type="entry name" value="TRACRIPTIONAL REGULATORY PROTEIN-RELATED-RELATED"/>
    <property type="match status" value="1"/>
</dbReference>
<evidence type="ECO:0000313" key="5">
    <source>
        <dbReference type="Proteomes" id="UP000051790"/>
    </source>
</evidence>
<proteinExistence type="predicted"/>
<comment type="caution">
    <text evidence="4">The sequence shown here is derived from an EMBL/GenBank/DDBJ whole genome shotgun (WGS) entry which is preliminary data.</text>
</comment>